<sequence length="273" mass="30582">MYFAKMHGLGNDFIIIENLEENFLDYSKIATKVCNRHFGIGADGLLVVEKSDKADIKMLIFNSDGSQAEMCGNGIRCFAKYVYEKKIVSKNIIDVETLAGVLKAELRVINSKVDTVRINMGKPVIDKISSIYNSNLNNLNYDIKIDNKVFKASTILMGVPHTVIYVNEIDENEILFYGPKIEKLDIFPNRTNVNFVKIVDEKRIQVRTWERGAGLTLACGTGSCAAVVACYLNGLTYNLVNVELAFGKLKVEYIDDVYMEGPAEFICEGNFVL</sequence>
<comment type="caution">
    <text evidence="9">Lacks conserved residue(s) required for the propagation of feature annotation.</text>
</comment>
<evidence type="ECO:0000313" key="11">
    <source>
        <dbReference type="EMBL" id="SEF68178.1"/>
    </source>
</evidence>
<protein>
    <recommendedName>
        <fullName evidence="3 9">Diaminopimelate epimerase</fullName>
        <shortName evidence="9">DAP epimerase</shortName>
        <ecNumber evidence="3 9">5.1.1.7</ecNumber>
    </recommendedName>
    <alternativeName>
        <fullName evidence="9">PLP-independent amino acid racemase</fullName>
    </alternativeName>
</protein>
<dbReference type="UniPathway" id="UPA00034">
    <property type="reaction ID" value="UER00025"/>
</dbReference>
<gene>
    <name evidence="9" type="primary">dapF</name>
    <name evidence="11" type="ORF">SAMN05660865_00750</name>
</gene>
<feature type="active site" description="Proton acceptor" evidence="9">
    <location>
        <position position="219"/>
    </location>
</feature>
<dbReference type="SUPFAM" id="SSF54506">
    <property type="entry name" value="Diaminopimelate epimerase-like"/>
    <property type="match status" value="2"/>
</dbReference>
<dbReference type="PANTHER" id="PTHR31689">
    <property type="entry name" value="DIAMINOPIMELATE EPIMERASE, CHLOROPLASTIC"/>
    <property type="match status" value="1"/>
</dbReference>
<dbReference type="PANTHER" id="PTHR31689:SF0">
    <property type="entry name" value="DIAMINOPIMELATE EPIMERASE"/>
    <property type="match status" value="1"/>
</dbReference>
<feature type="site" description="Could be important to modulate the pK values of the two catalytic cysteine residues" evidence="9">
    <location>
        <position position="161"/>
    </location>
</feature>
<comment type="subunit">
    <text evidence="9">Homodimer.</text>
</comment>
<dbReference type="PROSITE" id="PS01326">
    <property type="entry name" value="DAP_EPIMERASE"/>
    <property type="match status" value="1"/>
</dbReference>
<evidence type="ECO:0000256" key="7">
    <source>
        <dbReference type="ARBA" id="ARBA00023235"/>
    </source>
</evidence>
<feature type="binding site" evidence="9">
    <location>
        <position position="192"/>
    </location>
    <ligand>
        <name>substrate</name>
    </ligand>
</feature>
<reference evidence="12" key="1">
    <citation type="submission" date="2016-10" db="EMBL/GenBank/DDBJ databases">
        <authorList>
            <person name="Varghese N."/>
            <person name="Submissions S."/>
        </authorList>
    </citation>
    <scope>NUCLEOTIDE SEQUENCE [LARGE SCALE GENOMIC DNA]</scope>
    <source>
        <strain evidence="12">DSM 5463</strain>
    </source>
</reference>
<keyword evidence="12" id="KW-1185">Reference proteome</keyword>
<dbReference type="InterPro" id="IPR018510">
    <property type="entry name" value="DAP_epimerase_AS"/>
</dbReference>
<evidence type="ECO:0000256" key="4">
    <source>
        <dbReference type="ARBA" id="ARBA00022490"/>
    </source>
</evidence>
<evidence type="ECO:0000256" key="9">
    <source>
        <dbReference type="HAMAP-Rule" id="MF_00197"/>
    </source>
</evidence>
<organism evidence="11 12">
    <name type="scientific">Caloramator fervidus</name>
    <dbReference type="NCBI Taxonomy" id="29344"/>
    <lineage>
        <taxon>Bacteria</taxon>
        <taxon>Bacillati</taxon>
        <taxon>Bacillota</taxon>
        <taxon>Clostridia</taxon>
        <taxon>Eubacteriales</taxon>
        <taxon>Clostridiaceae</taxon>
        <taxon>Caloramator</taxon>
    </lineage>
</organism>
<feature type="binding site" evidence="9">
    <location>
        <begin position="72"/>
        <end position="73"/>
    </location>
    <ligand>
        <name>substrate</name>
    </ligand>
</feature>
<proteinExistence type="inferred from homology"/>
<dbReference type="GO" id="GO:0009089">
    <property type="term" value="P:lysine biosynthetic process via diaminopimelate"/>
    <property type="evidence" value="ECO:0007669"/>
    <property type="project" value="UniProtKB-UniRule"/>
</dbReference>
<evidence type="ECO:0000256" key="3">
    <source>
        <dbReference type="ARBA" id="ARBA00013080"/>
    </source>
</evidence>
<evidence type="ECO:0000256" key="1">
    <source>
        <dbReference type="ARBA" id="ARBA00005196"/>
    </source>
</evidence>
<keyword evidence="5 9" id="KW-0028">Amino-acid biosynthesis</keyword>
<accession>A0A1H5U177</accession>
<dbReference type="HAMAP" id="MF_00197">
    <property type="entry name" value="DAP_epimerase"/>
    <property type="match status" value="1"/>
</dbReference>
<feature type="binding site" evidence="9">
    <location>
        <begin position="210"/>
        <end position="211"/>
    </location>
    <ligand>
        <name>substrate</name>
    </ligand>
</feature>
<dbReference type="NCBIfam" id="TIGR00652">
    <property type="entry name" value="DapF"/>
    <property type="match status" value="1"/>
</dbReference>
<name>A0A1H5U177_9CLOT</name>
<dbReference type="Gene3D" id="3.10.310.10">
    <property type="entry name" value="Diaminopimelate Epimerase, Chain A, domain 1"/>
    <property type="match status" value="2"/>
</dbReference>
<evidence type="ECO:0000256" key="8">
    <source>
        <dbReference type="ARBA" id="ARBA00051712"/>
    </source>
</evidence>
<dbReference type="GO" id="GO:0005829">
    <property type="term" value="C:cytosol"/>
    <property type="evidence" value="ECO:0007669"/>
    <property type="project" value="TreeGrafter"/>
</dbReference>
<evidence type="ECO:0000256" key="5">
    <source>
        <dbReference type="ARBA" id="ARBA00022605"/>
    </source>
</evidence>
<dbReference type="InterPro" id="IPR001653">
    <property type="entry name" value="DAP_epimerase_DapF"/>
</dbReference>
<feature type="binding site" evidence="9">
    <location>
        <position position="11"/>
    </location>
    <ligand>
        <name>substrate</name>
    </ligand>
</feature>
<evidence type="ECO:0000256" key="2">
    <source>
        <dbReference type="ARBA" id="ARBA00010219"/>
    </source>
</evidence>
<feature type="active site" evidence="10">
    <location>
        <position position="71"/>
    </location>
</feature>
<feature type="site" description="Could be important to modulate the pK values of the two catalytic cysteine residues" evidence="9">
    <location>
        <position position="210"/>
    </location>
</feature>
<dbReference type="EMBL" id="FNUK01000007">
    <property type="protein sequence ID" value="SEF68178.1"/>
    <property type="molecule type" value="Genomic_DNA"/>
</dbReference>
<evidence type="ECO:0000256" key="10">
    <source>
        <dbReference type="PROSITE-ProRule" id="PRU10125"/>
    </source>
</evidence>
<dbReference type="FunFam" id="3.10.310.10:FF:000001">
    <property type="entry name" value="Diaminopimelate epimerase"/>
    <property type="match status" value="1"/>
</dbReference>
<feature type="binding site" evidence="9">
    <location>
        <position position="62"/>
    </location>
    <ligand>
        <name>substrate</name>
    </ligand>
</feature>
<comment type="function">
    <text evidence="9">Catalyzes the stereoinversion of LL-2,6-diaminopimelate (L,L-DAP) to meso-diaminopimelate (meso-DAP), a precursor of L-lysine and an essential component of the bacterial peptidoglycan.</text>
</comment>
<comment type="subcellular location">
    <subcellularLocation>
        <location evidence="9">Cytoplasm</location>
    </subcellularLocation>
</comment>
<dbReference type="Proteomes" id="UP000242850">
    <property type="component" value="Unassembled WGS sequence"/>
</dbReference>
<keyword evidence="4 9" id="KW-0963">Cytoplasm</keyword>
<evidence type="ECO:0000313" key="12">
    <source>
        <dbReference type="Proteomes" id="UP000242850"/>
    </source>
</evidence>
<comment type="catalytic activity">
    <reaction evidence="8 9">
        <text>(2S,6S)-2,6-diaminopimelate = meso-2,6-diaminopimelate</text>
        <dbReference type="Rhea" id="RHEA:15393"/>
        <dbReference type="ChEBI" id="CHEBI:57609"/>
        <dbReference type="ChEBI" id="CHEBI:57791"/>
        <dbReference type="EC" id="5.1.1.7"/>
    </reaction>
</comment>
<evidence type="ECO:0000256" key="6">
    <source>
        <dbReference type="ARBA" id="ARBA00023154"/>
    </source>
</evidence>
<dbReference type="RefSeq" id="WP_103895752.1">
    <property type="nucleotide sequence ID" value="NZ_FNUK01000007.1"/>
</dbReference>
<comment type="similarity">
    <text evidence="2 9">Belongs to the diaminopimelate epimerase family.</text>
</comment>
<dbReference type="EC" id="5.1.1.7" evidence="3 9"/>
<keyword evidence="7 9" id="KW-0413">Isomerase</keyword>
<dbReference type="OrthoDB" id="9805408at2"/>
<feature type="active site" description="Proton donor" evidence="9">
    <location>
        <position position="71"/>
    </location>
</feature>
<dbReference type="Pfam" id="PF01678">
    <property type="entry name" value="DAP_epimerase"/>
    <property type="match status" value="2"/>
</dbReference>
<feature type="binding site" evidence="9">
    <location>
        <begin position="220"/>
        <end position="221"/>
    </location>
    <ligand>
        <name>substrate</name>
    </ligand>
</feature>
<keyword evidence="6 9" id="KW-0457">Lysine biosynthesis</keyword>
<dbReference type="AlphaFoldDB" id="A0A1H5U177"/>
<dbReference type="GO" id="GO:0008837">
    <property type="term" value="F:diaminopimelate epimerase activity"/>
    <property type="evidence" value="ECO:0007669"/>
    <property type="project" value="UniProtKB-UniRule"/>
</dbReference>
<comment type="pathway">
    <text evidence="1 9">Amino-acid biosynthesis; L-lysine biosynthesis via DAP pathway; DL-2,6-diaminopimelate from LL-2,6-diaminopimelate: step 1/1.</text>
</comment>